<dbReference type="InterPro" id="IPR048502">
    <property type="entry name" value="NamZ_N"/>
</dbReference>
<dbReference type="InterPro" id="IPR048503">
    <property type="entry name" value="NamZ_C"/>
</dbReference>
<keyword evidence="5" id="KW-1185">Reference proteome</keyword>
<dbReference type="InterPro" id="IPR008302">
    <property type="entry name" value="NamZ"/>
</dbReference>
<evidence type="ECO:0000259" key="2">
    <source>
        <dbReference type="Pfam" id="PF07075"/>
    </source>
</evidence>
<keyword evidence="1" id="KW-0732">Signal</keyword>
<name>A0A2U1IVD3_SMIAN</name>
<dbReference type="Pfam" id="PF20732">
    <property type="entry name" value="NamZ_C"/>
    <property type="match status" value="1"/>
</dbReference>
<reference evidence="4 5" key="1">
    <citation type="journal article" date="2018" name="MBio">
        <title>Comparative Genomics Reveals the Core Gene Toolbox for the Fungus-Insect Symbiosis.</title>
        <authorList>
            <person name="Wang Y."/>
            <person name="Stata M."/>
            <person name="Wang W."/>
            <person name="Stajich J.E."/>
            <person name="White M.M."/>
            <person name="Moncalvo J.M."/>
        </authorList>
    </citation>
    <scope>NUCLEOTIDE SEQUENCE [LARGE SCALE GENOMIC DNA]</scope>
    <source>
        <strain evidence="4 5">AUS-126-30</strain>
    </source>
</reference>
<dbReference type="Gene3D" id="3.40.50.12170">
    <property type="entry name" value="Uncharacterised protein PF07075, DUF1343"/>
    <property type="match status" value="1"/>
</dbReference>
<dbReference type="PIRSF" id="PIRSF016719">
    <property type="entry name" value="UCP016719"/>
    <property type="match status" value="1"/>
</dbReference>
<protein>
    <recommendedName>
        <fullName evidence="6">DUF1343 domain-containing protein</fullName>
    </recommendedName>
</protein>
<evidence type="ECO:0008006" key="6">
    <source>
        <dbReference type="Google" id="ProtNLM"/>
    </source>
</evidence>
<comment type="caution">
    <text evidence="4">The sequence shown here is derived from an EMBL/GenBank/DDBJ whole genome shotgun (WGS) entry which is preliminary data.</text>
</comment>
<evidence type="ECO:0000259" key="3">
    <source>
        <dbReference type="Pfam" id="PF20732"/>
    </source>
</evidence>
<dbReference type="Proteomes" id="UP000245591">
    <property type="component" value="Unassembled WGS sequence"/>
</dbReference>
<gene>
    <name evidence="4" type="ORF">BB558_007318</name>
</gene>
<organism evidence="4 5">
    <name type="scientific">Smittium angustum</name>
    <dbReference type="NCBI Taxonomy" id="133377"/>
    <lineage>
        <taxon>Eukaryota</taxon>
        <taxon>Fungi</taxon>
        <taxon>Fungi incertae sedis</taxon>
        <taxon>Zoopagomycota</taxon>
        <taxon>Kickxellomycotina</taxon>
        <taxon>Harpellomycetes</taxon>
        <taxon>Harpellales</taxon>
        <taxon>Legeriomycetaceae</taxon>
        <taxon>Smittium</taxon>
    </lineage>
</organism>
<accession>A0A2U1IVD3</accession>
<evidence type="ECO:0000256" key="1">
    <source>
        <dbReference type="SAM" id="SignalP"/>
    </source>
</evidence>
<dbReference type="GO" id="GO:0033922">
    <property type="term" value="F:peptidoglycan beta-N-acetylmuramidase activity"/>
    <property type="evidence" value="ECO:0007669"/>
    <property type="project" value="InterPro"/>
</dbReference>
<dbReference type="PANTHER" id="PTHR42915:SF1">
    <property type="entry name" value="PEPTIDOGLYCAN BETA-N-ACETYLMURAMIDASE NAMZ"/>
    <property type="match status" value="1"/>
</dbReference>
<feature type="domain" description="Peptidoglycan beta-N-acetylmuramidase NamZ N-terminal" evidence="2">
    <location>
        <begin position="44"/>
        <end position="258"/>
    </location>
</feature>
<proteinExistence type="predicted"/>
<dbReference type="Gene3D" id="3.90.1150.140">
    <property type="match status" value="1"/>
</dbReference>
<sequence>MKLSFGFAAVTLFSLASATIRTGFEVWDEAIGAGCVDTSLKYSMIVNPTAVTKDLELEVDYLVRKKEINLVSVIGPEHGFRGAAQAGASVGGDYVDPINGLTVVDGYSFRTAASWRDSYIRTGTQVAVFDIQDVGSRFYTYISTMYDSMAGAALAGIKYVVLDRPNPIGGIVVDGGMMSAANASFIGRTPITQQHGMTVGELALLYNNEYLPNHPELAGLANKKVDLQVIKMQGWTRDMYYEDTGLQWILPSPNMPTVDTATVYPGMGLIEGTLISEGRGTTKPFEIIGADFIKDLQLQQLVDTLNGYNLPGVRFRSQYFTPLSPQKLAGLLCGGIEVHVTDRKSFRAIPTGTAVVTTLRDIFGSLFKYRTDNWFDNVTGSPTFRLLLNSGASYQTIVQSYQDQLAQFLTIRNKYLLY</sequence>
<evidence type="ECO:0000313" key="4">
    <source>
        <dbReference type="EMBL" id="PVZ96757.1"/>
    </source>
</evidence>
<dbReference type="EMBL" id="MBFU01001135">
    <property type="protein sequence ID" value="PVZ96757.1"/>
    <property type="molecule type" value="Genomic_DNA"/>
</dbReference>
<dbReference type="Pfam" id="PF07075">
    <property type="entry name" value="NamZ_N"/>
    <property type="match status" value="1"/>
</dbReference>
<feature type="chain" id="PRO_5015781616" description="DUF1343 domain-containing protein" evidence="1">
    <location>
        <begin position="19"/>
        <end position="418"/>
    </location>
</feature>
<dbReference type="AlphaFoldDB" id="A0A2U1IVD3"/>
<feature type="domain" description="Peptidoglycan beta-N-acetylmuramidase NamZ C-terminal" evidence="3">
    <location>
        <begin position="263"/>
        <end position="418"/>
    </location>
</feature>
<evidence type="ECO:0000313" key="5">
    <source>
        <dbReference type="Proteomes" id="UP000245591"/>
    </source>
</evidence>
<dbReference type="PANTHER" id="PTHR42915">
    <property type="entry name" value="HYPOTHETICAL 460 KDA PROTEIN IN FEUA-SIGW INTERGENIC REGION [PRECURSOR]"/>
    <property type="match status" value="1"/>
</dbReference>
<feature type="signal peptide" evidence="1">
    <location>
        <begin position="1"/>
        <end position="18"/>
    </location>
</feature>